<protein>
    <recommendedName>
        <fullName evidence="10">ABC transmembrane type-1 domain-containing protein</fullName>
    </recommendedName>
</protein>
<dbReference type="InterPro" id="IPR036640">
    <property type="entry name" value="ABC1_TM_sf"/>
</dbReference>
<keyword evidence="6 9" id="KW-1133">Transmembrane helix</keyword>
<keyword evidence="4" id="KW-0547">Nucleotide-binding</keyword>
<feature type="transmembrane region" description="Helical" evidence="9">
    <location>
        <begin position="213"/>
        <end position="234"/>
    </location>
</feature>
<dbReference type="GO" id="GO:0005524">
    <property type="term" value="F:ATP binding"/>
    <property type="evidence" value="ECO:0007669"/>
    <property type="project" value="UniProtKB-KW"/>
</dbReference>
<dbReference type="InterPro" id="IPR050173">
    <property type="entry name" value="ABC_transporter_C-like"/>
</dbReference>
<organism evidence="11 12">
    <name type="scientific">Haematococcus lacustris</name>
    <name type="common">Green alga</name>
    <name type="synonym">Haematococcus pluvialis</name>
    <dbReference type="NCBI Taxonomy" id="44745"/>
    <lineage>
        <taxon>Eukaryota</taxon>
        <taxon>Viridiplantae</taxon>
        <taxon>Chlorophyta</taxon>
        <taxon>core chlorophytes</taxon>
        <taxon>Chlorophyceae</taxon>
        <taxon>CS clade</taxon>
        <taxon>Chlamydomonadales</taxon>
        <taxon>Haematococcaceae</taxon>
        <taxon>Haematococcus</taxon>
    </lineage>
</organism>
<name>A0A699Z8W8_HAELA</name>
<dbReference type="CDD" id="cd18579">
    <property type="entry name" value="ABC_6TM_ABCC_D1"/>
    <property type="match status" value="1"/>
</dbReference>
<evidence type="ECO:0000313" key="11">
    <source>
        <dbReference type="EMBL" id="GFH15646.1"/>
    </source>
</evidence>
<evidence type="ECO:0000256" key="4">
    <source>
        <dbReference type="ARBA" id="ARBA00022741"/>
    </source>
</evidence>
<dbReference type="SUPFAM" id="SSF90123">
    <property type="entry name" value="ABC transporter transmembrane region"/>
    <property type="match status" value="1"/>
</dbReference>
<evidence type="ECO:0000256" key="2">
    <source>
        <dbReference type="ARBA" id="ARBA00022448"/>
    </source>
</evidence>
<reference evidence="11 12" key="1">
    <citation type="submission" date="2020-02" db="EMBL/GenBank/DDBJ databases">
        <title>Draft genome sequence of Haematococcus lacustris strain NIES-144.</title>
        <authorList>
            <person name="Morimoto D."/>
            <person name="Nakagawa S."/>
            <person name="Yoshida T."/>
            <person name="Sawayama S."/>
        </authorList>
    </citation>
    <scope>NUCLEOTIDE SEQUENCE [LARGE SCALE GENOMIC DNA]</scope>
    <source>
        <strain evidence="11 12">NIES-144</strain>
    </source>
</reference>
<evidence type="ECO:0000256" key="6">
    <source>
        <dbReference type="ARBA" id="ARBA00022989"/>
    </source>
</evidence>
<dbReference type="GO" id="GO:0016020">
    <property type="term" value="C:membrane"/>
    <property type="evidence" value="ECO:0007669"/>
    <property type="project" value="UniProtKB-SubCell"/>
</dbReference>
<evidence type="ECO:0000256" key="9">
    <source>
        <dbReference type="SAM" id="Phobius"/>
    </source>
</evidence>
<evidence type="ECO:0000256" key="7">
    <source>
        <dbReference type="ARBA" id="ARBA00023136"/>
    </source>
</evidence>
<dbReference type="PROSITE" id="PS50929">
    <property type="entry name" value="ABC_TM1F"/>
    <property type="match status" value="1"/>
</dbReference>
<gene>
    <name evidence="11" type="ORF">HaLaN_11907</name>
</gene>
<dbReference type="AlphaFoldDB" id="A0A699Z8W8"/>
<evidence type="ECO:0000256" key="8">
    <source>
        <dbReference type="SAM" id="MobiDB-lite"/>
    </source>
</evidence>
<keyword evidence="7 9" id="KW-0472">Membrane</keyword>
<keyword evidence="3 9" id="KW-0812">Transmembrane</keyword>
<evidence type="ECO:0000259" key="10">
    <source>
        <dbReference type="PROSITE" id="PS50929"/>
    </source>
</evidence>
<dbReference type="PANTHER" id="PTHR24223">
    <property type="entry name" value="ATP-BINDING CASSETTE SUB-FAMILY C"/>
    <property type="match status" value="1"/>
</dbReference>
<evidence type="ECO:0000313" key="12">
    <source>
        <dbReference type="Proteomes" id="UP000485058"/>
    </source>
</evidence>
<feature type="transmembrane region" description="Helical" evidence="9">
    <location>
        <begin position="188"/>
        <end position="207"/>
    </location>
</feature>
<keyword evidence="5" id="KW-0067">ATP-binding</keyword>
<comment type="caution">
    <text evidence="11">The sequence shown here is derived from an EMBL/GenBank/DDBJ whole genome shotgun (WGS) entry which is preliminary data.</text>
</comment>
<dbReference type="PANTHER" id="PTHR24223:SF453">
    <property type="entry name" value="ABC TRANSPORTER"/>
    <property type="match status" value="1"/>
</dbReference>
<evidence type="ECO:0000256" key="5">
    <source>
        <dbReference type="ARBA" id="ARBA00022840"/>
    </source>
</evidence>
<keyword evidence="2" id="KW-0813">Transport</keyword>
<proteinExistence type="predicted"/>
<comment type="subcellular location">
    <subcellularLocation>
        <location evidence="1">Membrane</location>
        <topology evidence="1">Multi-pass membrane protein</topology>
    </subcellularLocation>
</comment>
<feature type="domain" description="ABC transmembrane type-1" evidence="10">
    <location>
        <begin position="144"/>
        <end position="344"/>
    </location>
</feature>
<dbReference type="EMBL" id="BLLF01000878">
    <property type="protein sequence ID" value="GFH15646.1"/>
    <property type="molecule type" value="Genomic_DNA"/>
</dbReference>
<evidence type="ECO:0000256" key="1">
    <source>
        <dbReference type="ARBA" id="ARBA00004141"/>
    </source>
</evidence>
<dbReference type="GO" id="GO:0140359">
    <property type="term" value="F:ABC-type transporter activity"/>
    <property type="evidence" value="ECO:0007669"/>
    <property type="project" value="InterPro"/>
</dbReference>
<sequence length="443" mass="48652">MAPSQRDEELQQLMKTPVVKSKKGFGEGGLDASTWLSAKGNFQRVDGAPNAEDGSSSSSKRFCPEEEANWFSMAYFLYCDGLIKAGKAKHLEQHDLWDIAREDDASGVYARFNKHLQSTVVPGTAPKVRARRPGARRATRAPTWATKMITNIYEKSLRVTSAVKSELGVGAIVNLQSNDASKIWNIPLYLHIVWNGPFQIFVVMALLVRIMGWAPAMAGLAVTVVMIPLSTLVGKSLGTARRAMVKQTDARVKLATEIITGIKAIKLYAWEKPYEERIHQLREQELVHIRYTQMLSMLNTAVFQSGPVLVSLAAFGVHSAMGYSLTAAVAFPALALFNLLRFPIIIHAAMQPCGKVVTWWQHASPLFEYSSGTQLDCSQHGSSAWPWAVLQSYFYEAAKPSVHQPPRPAAVLVCPYGATLSIQGGPAHLQMLVKLVTANASKC</sequence>
<dbReference type="InterPro" id="IPR011527">
    <property type="entry name" value="ABC1_TM_dom"/>
</dbReference>
<dbReference type="Pfam" id="PF00664">
    <property type="entry name" value="ABC_membrane"/>
    <property type="match status" value="1"/>
</dbReference>
<keyword evidence="12" id="KW-1185">Reference proteome</keyword>
<dbReference type="Gene3D" id="1.20.1560.10">
    <property type="entry name" value="ABC transporter type 1, transmembrane domain"/>
    <property type="match status" value="1"/>
</dbReference>
<evidence type="ECO:0000256" key="3">
    <source>
        <dbReference type="ARBA" id="ARBA00022692"/>
    </source>
</evidence>
<dbReference type="Proteomes" id="UP000485058">
    <property type="component" value="Unassembled WGS sequence"/>
</dbReference>
<feature type="transmembrane region" description="Helical" evidence="9">
    <location>
        <begin position="294"/>
        <end position="315"/>
    </location>
</feature>
<dbReference type="InterPro" id="IPR044746">
    <property type="entry name" value="ABCC_6TM_D1"/>
</dbReference>
<feature type="region of interest" description="Disordered" evidence="8">
    <location>
        <begin position="1"/>
        <end position="26"/>
    </location>
</feature>
<feature type="transmembrane region" description="Helical" evidence="9">
    <location>
        <begin position="321"/>
        <end position="340"/>
    </location>
</feature>
<accession>A0A699Z8W8</accession>